<dbReference type="InterPro" id="IPR001452">
    <property type="entry name" value="SH3_domain"/>
</dbReference>
<dbReference type="PROSITE" id="PS50002">
    <property type="entry name" value="SH3"/>
    <property type="match status" value="1"/>
</dbReference>
<feature type="region of interest" description="Disordered" evidence="10">
    <location>
        <begin position="419"/>
        <end position="469"/>
    </location>
</feature>
<dbReference type="GO" id="GO:0042981">
    <property type="term" value="P:regulation of apoptotic process"/>
    <property type="evidence" value="ECO:0007669"/>
    <property type="project" value="InterPro"/>
</dbReference>
<reference evidence="12 13" key="1">
    <citation type="submission" date="2015-01" db="EMBL/GenBank/DDBJ databases">
        <title>Evolution of Trichinella species and genotypes.</title>
        <authorList>
            <person name="Korhonen P.K."/>
            <person name="Edoardo P."/>
            <person name="Giuseppe L.R."/>
            <person name="Gasser R.B."/>
        </authorList>
    </citation>
    <scope>NUCLEOTIDE SEQUENCE [LARGE SCALE GENOMIC DNA]</scope>
    <source>
        <strain evidence="12">ISS120</strain>
    </source>
</reference>
<dbReference type="InterPro" id="IPR047163">
    <property type="entry name" value="ASPP1/2"/>
</dbReference>
<dbReference type="PANTHER" id="PTHR24131">
    <property type="entry name" value="APOPTOSIS-STIMULATING OF P53 PROTEIN"/>
    <property type="match status" value="1"/>
</dbReference>
<feature type="coiled-coil region" evidence="9">
    <location>
        <begin position="312"/>
        <end position="391"/>
    </location>
</feature>
<feature type="region of interest" description="Disordered" evidence="10">
    <location>
        <begin position="1051"/>
        <end position="1072"/>
    </location>
</feature>
<evidence type="ECO:0000256" key="10">
    <source>
        <dbReference type="SAM" id="MobiDB-lite"/>
    </source>
</evidence>
<dbReference type="Gene3D" id="3.10.20.90">
    <property type="entry name" value="Phosphatidylinositol 3-kinase Catalytic Subunit, Chain A, domain 1"/>
    <property type="match status" value="1"/>
</dbReference>
<feature type="region of interest" description="Disordered" evidence="10">
    <location>
        <begin position="765"/>
        <end position="843"/>
    </location>
</feature>
<protein>
    <submittedName>
        <fullName evidence="12">Apoptosis-stimulating of p53 protein 2</fullName>
    </submittedName>
</protein>
<dbReference type="SMART" id="SM00326">
    <property type="entry name" value="SH3"/>
    <property type="match status" value="1"/>
</dbReference>
<keyword evidence="4" id="KW-0677">Repeat</keyword>
<evidence type="ECO:0000256" key="1">
    <source>
        <dbReference type="ARBA" id="ARBA00004123"/>
    </source>
</evidence>
<comment type="caution">
    <text evidence="12">The sequence shown here is derived from an EMBL/GenBank/DDBJ whole genome shotgun (WGS) entry which is preliminary data.</text>
</comment>
<dbReference type="GO" id="GO:0006915">
    <property type="term" value="P:apoptotic process"/>
    <property type="evidence" value="ECO:0007669"/>
    <property type="project" value="UniProtKB-KW"/>
</dbReference>
<evidence type="ECO:0000256" key="7">
    <source>
        <dbReference type="PROSITE-ProRule" id="PRU00023"/>
    </source>
</evidence>
<keyword evidence="2 8" id="KW-0728">SH3 domain</keyword>
<dbReference type="Gene3D" id="1.25.40.20">
    <property type="entry name" value="Ankyrin repeat-containing domain"/>
    <property type="match status" value="1"/>
</dbReference>
<evidence type="ECO:0000313" key="12">
    <source>
        <dbReference type="EMBL" id="KRY60576.1"/>
    </source>
</evidence>
<keyword evidence="3" id="KW-0053">Apoptosis</keyword>
<dbReference type="SUPFAM" id="SSF50044">
    <property type="entry name" value="SH3-domain"/>
    <property type="match status" value="1"/>
</dbReference>
<feature type="compositionally biased region" description="Basic and acidic residues" evidence="10">
    <location>
        <begin position="1058"/>
        <end position="1072"/>
    </location>
</feature>
<dbReference type="GO" id="GO:0002039">
    <property type="term" value="F:p53 binding"/>
    <property type="evidence" value="ECO:0007669"/>
    <property type="project" value="InterPro"/>
</dbReference>
<dbReference type="SMART" id="SM00248">
    <property type="entry name" value="ANK"/>
    <property type="match status" value="2"/>
</dbReference>
<evidence type="ECO:0000256" key="5">
    <source>
        <dbReference type="ARBA" id="ARBA00023043"/>
    </source>
</evidence>
<comment type="subcellular location">
    <subcellularLocation>
        <location evidence="1">Nucleus</location>
    </subcellularLocation>
</comment>
<evidence type="ECO:0000259" key="11">
    <source>
        <dbReference type="PROSITE" id="PS50002"/>
    </source>
</evidence>
<dbReference type="InterPro" id="IPR002110">
    <property type="entry name" value="Ankyrin_rpt"/>
</dbReference>
<dbReference type="PANTHER" id="PTHR24131:SF10">
    <property type="entry name" value="ANKYRIN-REPEAT, SH3-DOMAIN, AND PROLINE-RICH-REGION CONTAINING PROTEIN, ISOFORM B"/>
    <property type="match status" value="1"/>
</dbReference>
<organism evidence="12 13">
    <name type="scientific">Trichinella britovi</name>
    <name type="common">Parasitic roundworm</name>
    <dbReference type="NCBI Taxonomy" id="45882"/>
    <lineage>
        <taxon>Eukaryota</taxon>
        <taxon>Metazoa</taxon>
        <taxon>Ecdysozoa</taxon>
        <taxon>Nematoda</taxon>
        <taxon>Enoplea</taxon>
        <taxon>Dorylaimia</taxon>
        <taxon>Trichinellida</taxon>
        <taxon>Trichinellidae</taxon>
        <taxon>Trichinella</taxon>
    </lineage>
</organism>
<dbReference type="PROSITE" id="PS50088">
    <property type="entry name" value="ANK_REPEAT"/>
    <property type="match status" value="2"/>
</dbReference>
<feature type="domain" description="SH3" evidence="11">
    <location>
        <begin position="983"/>
        <end position="1047"/>
    </location>
</feature>
<accession>A0A0V1DG31</accession>
<dbReference type="Proteomes" id="UP000054653">
    <property type="component" value="Unassembled WGS sequence"/>
</dbReference>
<feature type="compositionally biased region" description="Acidic residues" evidence="10">
    <location>
        <begin position="771"/>
        <end position="783"/>
    </location>
</feature>
<dbReference type="AlphaFoldDB" id="A0A0V1DG31"/>
<dbReference type="SUPFAM" id="SSF48403">
    <property type="entry name" value="Ankyrin repeat"/>
    <property type="match status" value="1"/>
</dbReference>
<dbReference type="GO" id="GO:0005634">
    <property type="term" value="C:nucleus"/>
    <property type="evidence" value="ECO:0007669"/>
    <property type="project" value="UniProtKB-SubCell"/>
</dbReference>
<keyword evidence="5 7" id="KW-0040">ANK repeat</keyword>
<feature type="repeat" description="ANK" evidence="7">
    <location>
        <begin position="884"/>
        <end position="916"/>
    </location>
</feature>
<proteinExistence type="predicted"/>
<dbReference type="PROSITE" id="PS50297">
    <property type="entry name" value="ANK_REP_REGION"/>
    <property type="match status" value="2"/>
</dbReference>
<dbReference type="InterPro" id="IPR036770">
    <property type="entry name" value="Ankyrin_rpt-contain_sf"/>
</dbReference>
<evidence type="ECO:0000256" key="3">
    <source>
        <dbReference type="ARBA" id="ARBA00022703"/>
    </source>
</evidence>
<keyword evidence="13" id="KW-1185">Reference proteome</keyword>
<feature type="region of interest" description="Disordered" evidence="10">
    <location>
        <begin position="564"/>
        <end position="587"/>
    </location>
</feature>
<sequence length="1072" mass="118133">MNGSLWKVEATSRMLLQANALKSRCMRRSIKPRSSRLGWSKCWRSVWLKQPVVSSDRQGQWDVNIDAMTGATVVQLICQRPTVSDTAKVVVWWSFGKPQLATASCATSKFNVDRTGTSNHRGRQLCSANGRRKGRAPNFHTVIGQPEMMHVTVVVQLPGKQVAEVPLLPDSTAADVIRQLKLNANLSDDYFLTADFDGYDKLFDAEERLYQLVKKHILGGGRKNDVQFYLRKKKTITSGLNTSASSSQSDGKNEALPEMYKTNPDFGDLFKMPVSQLRRIALHRRALIDQNCNTINEKNRKLNSFLTSSGVDLRLQQKLRQLEDRLALEEARFKKLTRLKEELNNYSLCYKSLVQQLDLLKMKMRNKKTEVELADQKVEELSRLLAKLKLQRILLAKRAEISLYDSEIGDLSCALSLPTTGSGSGADPGPSSGPGPGPDGQASSKLSVGSECSRVQGSRPKAAVEPFKIDTPDQDVECCSTEEAAAAENGSKLDQYVRSKGFRTAFFAMQRALVEDATGDGRSVELPSDSDDHDVVVVDGGQPPPSAGPTEPLVKFVHGNASRRSNVRSELADSSQSPPPDLIPASEKSKFLGQGALASASDAALGDIVKAETDKIHLRSDTLRAAKRRSWAEHHANLATSDETEHIRLLLCRELKKGKTSVNLSWILDQLDSVGAATTSTSTSTTNALLSEPMRSSLSPSDEHLNYCRAKVTSSTTNNDDDTKLTLDSLTAVCCPQISDKLLCDSVEIEKNGKDDKVEVKEQLLEQQPQENDDDDDDDDGGKEEEHEREEITIVVVDEEGPEVERRQRSGNGTTSTNRREAEPKPRRGILQGTSARCGDGPVRPRGVHFDPLALLLDAALEGELDLVKRCSKQLPNVSVCYEEGITALHNAICAGHYDIVRFLVEAGADVNAQDSDGWTPLHCAASCNNLPIVKFLVENGACIFASTLSDEETPAAKCEETEEGFVGCSQFLLGLQQRMGTMNGGIVYAAYSYDPERDDELGFEKDDQLRVLAKDLDGFSGWWRAFDPKSGREGYVPRNYLSLYPRPSQLRFTTRGGKNDQQEESRAKTAQ</sequence>
<dbReference type="Pfam" id="PF12796">
    <property type="entry name" value="Ank_2"/>
    <property type="match status" value="1"/>
</dbReference>
<dbReference type="Pfam" id="PF00018">
    <property type="entry name" value="SH3_1"/>
    <property type="match status" value="1"/>
</dbReference>
<evidence type="ECO:0000256" key="9">
    <source>
        <dbReference type="SAM" id="Coils"/>
    </source>
</evidence>
<name>A0A0V1DG31_TRIBR</name>
<evidence type="ECO:0000313" key="13">
    <source>
        <dbReference type="Proteomes" id="UP000054653"/>
    </source>
</evidence>
<evidence type="ECO:0000256" key="2">
    <source>
        <dbReference type="ARBA" id="ARBA00022443"/>
    </source>
</evidence>
<evidence type="ECO:0000256" key="8">
    <source>
        <dbReference type="PROSITE-ProRule" id="PRU00192"/>
    </source>
</evidence>
<keyword evidence="9" id="KW-0175">Coiled coil</keyword>
<feature type="repeat" description="ANK" evidence="7">
    <location>
        <begin position="917"/>
        <end position="949"/>
    </location>
</feature>
<feature type="compositionally biased region" description="Low complexity" evidence="10">
    <location>
        <begin position="419"/>
        <end position="430"/>
    </location>
</feature>
<keyword evidence="6" id="KW-0539">Nucleus</keyword>
<evidence type="ECO:0000256" key="6">
    <source>
        <dbReference type="ARBA" id="ARBA00023242"/>
    </source>
</evidence>
<evidence type="ECO:0000256" key="4">
    <source>
        <dbReference type="ARBA" id="ARBA00022737"/>
    </source>
</evidence>
<dbReference type="EMBL" id="JYDI01000005">
    <property type="protein sequence ID" value="KRY60576.1"/>
    <property type="molecule type" value="Genomic_DNA"/>
</dbReference>
<dbReference type="FunFam" id="1.25.40.20:FF:000008">
    <property type="entry name" value="Apoptosis-stimulating of p53 protein 2 isoform 1"/>
    <property type="match status" value="1"/>
</dbReference>
<dbReference type="InterPro" id="IPR036028">
    <property type="entry name" value="SH3-like_dom_sf"/>
</dbReference>
<gene>
    <name evidence="12" type="primary">TP53BP2</name>
    <name evidence="12" type="ORF">T03_12973</name>
</gene>